<evidence type="ECO:0000313" key="4">
    <source>
        <dbReference type="Proteomes" id="UP000039865"/>
    </source>
</evidence>
<dbReference type="SUPFAM" id="SSF48452">
    <property type="entry name" value="TPR-like"/>
    <property type="match status" value="1"/>
</dbReference>
<dbReference type="EMBL" id="CCKQ01014298">
    <property type="protein sequence ID" value="CDW86048.1"/>
    <property type="molecule type" value="Genomic_DNA"/>
</dbReference>
<sequence length="1363" mass="155731">MNINYHKKSERVSYTLHKELILFEIFLVNVENLGVINITYQEQCNEKSNHDINSCKSQYSCSEAENQSCYLSAPEYKVQQLQNNSPGGAANGKQKQQQVPAADGPAVRSRNSANGIKKTNSSNSQANGSGTFNENDTFNKHYNKELRVSKDEIPIVLAELNDSAIQFIKREQYEKSLNLLQKAYGIMDVVDFNLCRRDKFHLFILFHNMALCYQKMQMLDECAQCIEQSLEYLPLDQFNLSEKSISNRMKKLQILGKLKMQYCAILSQVHRHKDALEQAREGVKISHLLINDMKQLAEFYVKREEIEQSFQLNHNKSNGNISRNGAKNENDFIYSSYYSNNHNSNKKANSSRNRSFSQFLSQQEANQSEDFRSNKPPAAFHKRQESFQNNLSSFYSVNYLEESMSYLERTAKKLIPILVNLKKKMIPEKNMKNANSAQTNQTKTKLQSIDTYNEDANSDNEMEINLQENQQNLQIDMKNILGYLNQGEWTSALSIGSIMQLQPFTLKDLLEQGKNELELTRDSFIGKVSFLAVSYFCYSTEIRFILQMKEDPTYDPLIKQKESEYWHAKSLEIACTFLPGECPLLNHINLSYQKHFAPVKTTIMEDEPNNDDLIVVKPLNGIDNPKFQPIIRQVQNIEIAITPYQMTPINQIAHEFLSQMISFNDYQEQQSQQQNSVGITGSVMPPKFHQKSKSGDITKKAKTVIQKKNQQSSYDELIDEDLVGSNKNHVSVGQFDDQDELRKFEELFDKLIKENKIDKLDLLRKLKMTQDGSNNQMLEEGESSQFNDLLLDEQILGEESLDEEQIASEAIHHNSNQNNLYKFRNKENIRNERPKTSHSIHRGANNNTNSIGDPDFIDSEKDKSSHYEQRQSHSKQQLQQVEENKKKSQRPLSGGLQKIKHDSQRSRINKMNQNFSMYEKYGGSNGGNGLSPEKMAQYQSMKSQNSNQNVYQHMQPPKSAQQNKSFDNNSKLNYLNNNQITSTLNPKSNQVQLLVNEKKGALQQQTNNNVQAYDELKRRLLNEYKKLTTNKKTFDDQVRERYKNLKQRAVSGKKSAGGSNLQPQQQVVQTVSANQIPATGQQSFIASSGTGNLSPKHHLNVYKPTFIINNSFANESGNQAIGIATSKELDVVDQISKKYRPQSKGASIQNSTSQQVIMSSSASASRQSQVAQFHDRQGNQYQNQPINGNQQLMNMLINPEKKSTNLNNASKKNMKSHNLSQGQQELNFVKQFLNEKGQPTQTKQQLSQIQNQNLSPFPQGTNQNNSFTSQNQFQYQTQQQFSNKPLIAQIEAQMNKKQGNTAATSSNIHQNQKKQVNQNQISTSQQQIITNTPAGGAPNSQQKLAAYEKLKKKLNYHASNQPK</sequence>
<evidence type="ECO:0000313" key="3">
    <source>
        <dbReference type="EMBL" id="CDW86048.1"/>
    </source>
</evidence>
<dbReference type="OrthoDB" id="299411at2759"/>
<keyword evidence="1" id="KW-0175">Coiled coil</keyword>
<dbReference type="Proteomes" id="UP000039865">
    <property type="component" value="Unassembled WGS sequence"/>
</dbReference>
<gene>
    <name evidence="3" type="primary">Contig12004.g12842</name>
    <name evidence="3" type="ORF">STYLEM_15139</name>
</gene>
<feature type="region of interest" description="Disordered" evidence="2">
    <location>
        <begin position="1295"/>
        <end position="1323"/>
    </location>
</feature>
<feature type="compositionally biased region" description="Low complexity" evidence="2">
    <location>
        <begin position="1151"/>
        <end position="1172"/>
    </location>
</feature>
<feature type="coiled-coil region" evidence="1">
    <location>
        <begin position="1003"/>
        <end position="1037"/>
    </location>
</feature>
<feature type="compositionally biased region" description="Basic and acidic residues" evidence="2">
    <location>
        <begin position="858"/>
        <end position="871"/>
    </location>
</feature>
<dbReference type="Gene3D" id="1.25.40.10">
    <property type="entry name" value="Tetratricopeptide repeat domain"/>
    <property type="match status" value="1"/>
</dbReference>
<reference evidence="3 4" key="1">
    <citation type="submission" date="2014-06" db="EMBL/GenBank/DDBJ databases">
        <authorList>
            <person name="Swart Estienne"/>
        </authorList>
    </citation>
    <scope>NUCLEOTIDE SEQUENCE [LARGE SCALE GENOMIC DNA]</scope>
    <source>
        <strain evidence="3 4">130c</strain>
    </source>
</reference>
<feature type="region of interest" description="Disordered" evidence="2">
    <location>
        <begin position="343"/>
        <end position="382"/>
    </location>
</feature>
<evidence type="ECO:0008006" key="5">
    <source>
        <dbReference type="Google" id="ProtNLM"/>
    </source>
</evidence>
<proteinExistence type="predicted"/>
<feature type="compositionally biased region" description="Low complexity" evidence="2">
    <location>
        <begin position="343"/>
        <end position="357"/>
    </location>
</feature>
<feature type="compositionally biased region" description="Polar residues" evidence="2">
    <location>
        <begin position="109"/>
        <end position="136"/>
    </location>
</feature>
<dbReference type="InterPro" id="IPR011990">
    <property type="entry name" value="TPR-like_helical_dom_sf"/>
</dbReference>
<feature type="compositionally biased region" description="Polar residues" evidence="2">
    <location>
        <begin position="1295"/>
        <end position="1309"/>
    </location>
</feature>
<protein>
    <recommendedName>
        <fullName evidence="5">Tpr domain containing protein</fullName>
    </recommendedName>
</protein>
<feature type="compositionally biased region" description="Polar residues" evidence="2">
    <location>
        <begin position="937"/>
        <end position="965"/>
    </location>
</feature>
<feature type="compositionally biased region" description="Low complexity" evidence="2">
    <location>
        <begin position="1313"/>
        <end position="1323"/>
    </location>
</feature>
<name>A0A078AZ13_STYLE</name>
<organism evidence="3 4">
    <name type="scientific">Stylonychia lemnae</name>
    <name type="common">Ciliate</name>
    <dbReference type="NCBI Taxonomy" id="5949"/>
    <lineage>
        <taxon>Eukaryota</taxon>
        <taxon>Sar</taxon>
        <taxon>Alveolata</taxon>
        <taxon>Ciliophora</taxon>
        <taxon>Intramacronucleata</taxon>
        <taxon>Spirotrichea</taxon>
        <taxon>Stichotrichia</taxon>
        <taxon>Sporadotrichida</taxon>
        <taxon>Oxytrichidae</taxon>
        <taxon>Stylonychinae</taxon>
        <taxon>Stylonychia</taxon>
    </lineage>
</organism>
<feature type="region of interest" description="Disordered" evidence="2">
    <location>
        <begin position="831"/>
        <end position="965"/>
    </location>
</feature>
<feature type="region of interest" description="Disordered" evidence="2">
    <location>
        <begin position="1139"/>
        <end position="1186"/>
    </location>
</feature>
<feature type="region of interest" description="Disordered" evidence="2">
    <location>
        <begin position="81"/>
        <end position="136"/>
    </location>
</feature>
<dbReference type="InParanoid" id="A0A078AZ13"/>
<accession>A0A078AZ13</accession>
<feature type="compositionally biased region" description="Polar residues" evidence="2">
    <location>
        <begin position="358"/>
        <end position="368"/>
    </location>
</feature>
<evidence type="ECO:0000256" key="1">
    <source>
        <dbReference type="SAM" id="Coils"/>
    </source>
</evidence>
<evidence type="ECO:0000256" key="2">
    <source>
        <dbReference type="SAM" id="MobiDB-lite"/>
    </source>
</evidence>
<keyword evidence="4" id="KW-1185">Reference proteome</keyword>